<dbReference type="GO" id="GO:0048487">
    <property type="term" value="F:beta-tubulin binding"/>
    <property type="evidence" value="ECO:0007669"/>
    <property type="project" value="TreeGrafter"/>
</dbReference>
<dbReference type="GO" id="GO:0008017">
    <property type="term" value="F:microtubule binding"/>
    <property type="evidence" value="ECO:0007669"/>
    <property type="project" value="TreeGrafter"/>
</dbReference>
<dbReference type="Pfam" id="PF12366">
    <property type="entry name" value="Casc1_C"/>
    <property type="match status" value="1"/>
</dbReference>
<evidence type="ECO:0000256" key="1">
    <source>
        <dbReference type="SAM" id="MobiDB-lite"/>
    </source>
</evidence>
<dbReference type="OrthoDB" id="7737418at2759"/>
<name>A0A0Q9WIZ8_DROVI</name>
<gene>
    <name evidence="3" type="primary">Dvir\GJ12586</name>
    <name evidence="3" type="ORF">Dvir_GJ12586</name>
</gene>
<protein>
    <submittedName>
        <fullName evidence="3">Uncharacterized protein, isoform B</fullName>
    </submittedName>
</protein>
<dbReference type="EMBL" id="CH940647">
    <property type="protein sequence ID" value="KRF83942.1"/>
    <property type="molecule type" value="Genomic_DNA"/>
</dbReference>
<organism evidence="3 4">
    <name type="scientific">Drosophila virilis</name>
    <name type="common">Fruit fly</name>
    <dbReference type="NCBI Taxonomy" id="7244"/>
    <lineage>
        <taxon>Eukaryota</taxon>
        <taxon>Metazoa</taxon>
        <taxon>Ecdysozoa</taxon>
        <taxon>Arthropoda</taxon>
        <taxon>Hexapoda</taxon>
        <taxon>Insecta</taxon>
        <taxon>Pterygota</taxon>
        <taxon>Neoptera</taxon>
        <taxon>Endopterygota</taxon>
        <taxon>Diptera</taxon>
        <taxon>Brachycera</taxon>
        <taxon>Muscomorpha</taxon>
        <taxon>Ephydroidea</taxon>
        <taxon>Drosophilidae</taxon>
        <taxon>Drosophila</taxon>
    </lineage>
</organism>
<dbReference type="Proteomes" id="UP000008792">
    <property type="component" value="Unassembled WGS sequence"/>
</dbReference>
<evidence type="ECO:0000259" key="2">
    <source>
        <dbReference type="Pfam" id="PF12366"/>
    </source>
</evidence>
<reference evidence="3 4" key="1">
    <citation type="journal article" date="2007" name="Nature">
        <title>Evolution of genes and genomes on the Drosophila phylogeny.</title>
        <authorList>
            <consortium name="Drosophila 12 Genomes Consortium"/>
            <person name="Clark A.G."/>
            <person name="Eisen M.B."/>
            <person name="Smith D.R."/>
            <person name="Bergman C.M."/>
            <person name="Oliver B."/>
            <person name="Markow T.A."/>
            <person name="Kaufman T.C."/>
            <person name="Kellis M."/>
            <person name="Gelbart W."/>
            <person name="Iyer V.N."/>
            <person name="Pollard D.A."/>
            <person name="Sackton T.B."/>
            <person name="Larracuente A.M."/>
            <person name="Singh N.D."/>
            <person name="Abad J.P."/>
            <person name="Abt D.N."/>
            <person name="Adryan B."/>
            <person name="Aguade M."/>
            <person name="Akashi H."/>
            <person name="Anderson W.W."/>
            <person name="Aquadro C.F."/>
            <person name="Ardell D.H."/>
            <person name="Arguello R."/>
            <person name="Artieri C.G."/>
            <person name="Barbash D.A."/>
            <person name="Barker D."/>
            <person name="Barsanti P."/>
            <person name="Batterham P."/>
            <person name="Batzoglou S."/>
            <person name="Begun D."/>
            <person name="Bhutkar A."/>
            <person name="Blanco E."/>
            <person name="Bosak S.A."/>
            <person name="Bradley R.K."/>
            <person name="Brand A.D."/>
            <person name="Brent M.R."/>
            <person name="Brooks A.N."/>
            <person name="Brown R.H."/>
            <person name="Butlin R.K."/>
            <person name="Caggese C."/>
            <person name="Calvi B.R."/>
            <person name="Bernardo de Carvalho A."/>
            <person name="Caspi A."/>
            <person name="Castrezana S."/>
            <person name="Celniker S.E."/>
            <person name="Chang J.L."/>
            <person name="Chapple C."/>
            <person name="Chatterji S."/>
            <person name="Chinwalla A."/>
            <person name="Civetta A."/>
            <person name="Clifton S.W."/>
            <person name="Comeron J.M."/>
            <person name="Costello J.C."/>
            <person name="Coyne J.A."/>
            <person name="Daub J."/>
            <person name="David R.G."/>
            <person name="Delcher A.L."/>
            <person name="Delehaunty K."/>
            <person name="Do C.B."/>
            <person name="Ebling H."/>
            <person name="Edwards K."/>
            <person name="Eickbush T."/>
            <person name="Evans J.D."/>
            <person name="Filipski A."/>
            <person name="Findeiss S."/>
            <person name="Freyhult E."/>
            <person name="Fulton L."/>
            <person name="Fulton R."/>
            <person name="Garcia A.C."/>
            <person name="Gardiner A."/>
            <person name="Garfield D.A."/>
            <person name="Garvin B.E."/>
            <person name="Gibson G."/>
            <person name="Gilbert D."/>
            <person name="Gnerre S."/>
            <person name="Godfrey J."/>
            <person name="Good R."/>
            <person name="Gotea V."/>
            <person name="Gravely B."/>
            <person name="Greenberg A.J."/>
            <person name="Griffiths-Jones S."/>
            <person name="Gross S."/>
            <person name="Guigo R."/>
            <person name="Gustafson E.A."/>
            <person name="Haerty W."/>
            <person name="Hahn M.W."/>
            <person name="Halligan D.L."/>
            <person name="Halpern A.L."/>
            <person name="Halter G.M."/>
            <person name="Han M.V."/>
            <person name="Heger A."/>
            <person name="Hillier L."/>
            <person name="Hinrichs A.S."/>
            <person name="Holmes I."/>
            <person name="Hoskins R.A."/>
            <person name="Hubisz M.J."/>
            <person name="Hultmark D."/>
            <person name="Huntley M.A."/>
            <person name="Jaffe D.B."/>
            <person name="Jagadeeshan S."/>
            <person name="Jeck W.R."/>
            <person name="Johnson J."/>
            <person name="Jones C.D."/>
            <person name="Jordan W.C."/>
            <person name="Karpen G.H."/>
            <person name="Kataoka E."/>
            <person name="Keightley P.D."/>
            <person name="Kheradpour P."/>
            <person name="Kirkness E.F."/>
            <person name="Koerich L.B."/>
            <person name="Kristiansen K."/>
            <person name="Kudrna D."/>
            <person name="Kulathinal R.J."/>
            <person name="Kumar S."/>
            <person name="Kwok R."/>
            <person name="Lander E."/>
            <person name="Langley C.H."/>
            <person name="Lapoint R."/>
            <person name="Lazzaro B.P."/>
            <person name="Lee S.J."/>
            <person name="Levesque L."/>
            <person name="Li R."/>
            <person name="Lin C.F."/>
            <person name="Lin M.F."/>
            <person name="Lindblad-Toh K."/>
            <person name="Llopart A."/>
            <person name="Long M."/>
            <person name="Low L."/>
            <person name="Lozovsky E."/>
            <person name="Lu J."/>
            <person name="Luo M."/>
            <person name="Machado C.A."/>
            <person name="Makalowski W."/>
            <person name="Marzo M."/>
            <person name="Matsuda M."/>
            <person name="Matzkin L."/>
            <person name="McAllister B."/>
            <person name="McBride C.S."/>
            <person name="McKernan B."/>
            <person name="McKernan K."/>
            <person name="Mendez-Lago M."/>
            <person name="Minx P."/>
            <person name="Mollenhauer M.U."/>
            <person name="Montooth K."/>
            <person name="Mount S.M."/>
            <person name="Mu X."/>
            <person name="Myers E."/>
            <person name="Negre B."/>
            <person name="Newfeld S."/>
            <person name="Nielsen R."/>
            <person name="Noor M.A."/>
            <person name="O'Grady P."/>
            <person name="Pachter L."/>
            <person name="Papaceit M."/>
            <person name="Parisi M.J."/>
            <person name="Parisi M."/>
            <person name="Parts L."/>
            <person name="Pedersen J.S."/>
            <person name="Pesole G."/>
            <person name="Phillippy A.M."/>
            <person name="Ponting C.P."/>
            <person name="Pop M."/>
            <person name="Porcelli D."/>
            <person name="Powell J.R."/>
            <person name="Prohaska S."/>
            <person name="Pruitt K."/>
            <person name="Puig M."/>
            <person name="Quesneville H."/>
            <person name="Ram K.R."/>
            <person name="Rand D."/>
            <person name="Rasmussen M.D."/>
            <person name="Reed L.K."/>
            <person name="Reenan R."/>
            <person name="Reily A."/>
            <person name="Remington K.A."/>
            <person name="Rieger T.T."/>
            <person name="Ritchie M.G."/>
            <person name="Robin C."/>
            <person name="Rogers Y.H."/>
            <person name="Rohde C."/>
            <person name="Rozas J."/>
            <person name="Rubenfield M.J."/>
            <person name="Ruiz A."/>
            <person name="Russo S."/>
            <person name="Salzberg S.L."/>
            <person name="Sanchez-Gracia A."/>
            <person name="Saranga D.J."/>
            <person name="Sato H."/>
            <person name="Schaeffer S.W."/>
            <person name="Schatz M.C."/>
            <person name="Schlenke T."/>
            <person name="Schwartz R."/>
            <person name="Segarra C."/>
            <person name="Singh R.S."/>
            <person name="Sirot L."/>
            <person name="Sirota M."/>
            <person name="Sisneros N.B."/>
            <person name="Smith C.D."/>
            <person name="Smith T.F."/>
            <person name="Spieth J."/>
            <person name="Stage D.E."/>
            <person name="Stark A."/>
            <person name="Stephan W."/>
            <person name="Strausberg R.L."/>
            <person name="Strempel S."/>
            <person name="Sturgill D."/>
            <person name="Sutton G."/>
            <person name="Sutton G.G."/>
            <person name="Tao W."/>
            <person name="Teichmann S."/>
            <person name="Tobari Y.N."/>
            <person name="Tomimura Y."/>
            <person name="Tsolas J.M."/>
            <person name="Valente V.L."/>
            <person name="Venter E."/>
            <person name="Venter J.C."/>
            <person name="Vicario S."/>
            <person name="Vieira F.G."/>
            <person name="Vilella A.J."/>
            <person name="Villasante A."/>
            <person name="Walenz B."/>
            <person name="Wang J."/>
            <person name="Wasserman M."/>
            <person name="Watts T."/>
            <person name="Wilson D."/>
            <person name="Wilson R.K."/>
            <person name="Wing R.A."/>
            <person name="Wolfner M.F."/>
            <person name="Wong A."/>
            <person name="Wong G.K."/>
            <person name="Wu C.I."/>
            <person name="Wu G."/>
            <person name="Yamamoto D."/>
            <person name="Yang H.P."/>
            <person name="Yang S.P."/>
            <person name="Yorke J.A."/>
            <person name="Yoshida K."/>
            <person name="Zdobnov E."/>
            <person name="Zhang P."/>
            <person name="Zhang Y."/>
            <person name="Zimin A.V."/>
            <person name="Baldwin J."/>
            <person name="Abdouelleil A."/>
            <person name="Abdulkadir J."/>
            <person name="Abebe A."/>
            <person name="Abera B."/>
            <person name="Abreu J."/>
            <person name="Acer S.C."/>
            <person name="Aftuck L."/>
            <person name="Alexander A."/>
            <person name="An P."/>
            <person name="Anderson E."/>
            <person name="Anderson S."/>
            <person name="Arachi H."/>
            <person name="Azer M."/>
            <person name="Bachantsang P."/>
            <person name="Barry A."/>
            <person name="Bayul T."/>
            <person name="Berlin A."/>
            <person name="Bessette D."/>
            <person name="Bloom T."/>
            <person name="Blye J."/>
            <person name="Boguslavskiy L."/>
            <person name="Bonnet C."/>
            <person name="Boukhgalter B."/>
            <person name="Bourzgui I."/>
            <person name="Brown A."/>
            <person name="Cahill P."/>
            <person name="Channer S."/>
            <person name="Cheshatsang Y."/>
            <person name="Chuda L."/>
            <person name="Citroen M."/>
            <person name="Collymore A."/>
            <person name="Cooke P."/>
            <person name="Costello M."/>
            <person name="D'Aco K."/>
            <person name="Daza R."/>
            <person name="De Haan G."/>
            <person name="DeGray S."/>
            <person name="DeMaso C."/>
            <person name="Dhargay N."/>
            <person name="Dooley K."/>
            <person name="Dooley E."/>
            <person name="Doricent M."/>
            <person name="Dorje P."/>
            <person name="Dorjee K."/>
            <person name="Dupes A."/>
            <person name="Elong R."/>
            <person name="Falk J."/>
            <person name="Farina A."/>
            <person name="Faro S."/>
            <person name="Ferguson D."/>
            <person name="Fisher S."/>
            <person name="Foley C.D."/>
            <person name="Franke A."/>
            <person name="Friedrich D."/>
            <person name="Gadbois L."/>
            <person name="Gearin G."/>
            <person name="Gearin C.R."/>
            <person name="Giannoukos G."/>
            <person name="Goode T."/>
            <person name="Graham J."/>
            <person name="Grandbois E."/>
            <person name="Grewal S."/>
            <person name="Gyaltsen K."/>
            <person name="Hafez N."/>
            <person name="Hagos B."/>
            <person name="Hall J."/>
            <person name="Henson C."/>
            <person name="Hollinger A."/>
            <person name="Honan T."/>
            <person name="Huard M.D."/>
            <person name="Hughes L."/>
            <person name="Hurhula B."/>
            <person name="Husby M.E."/>
            <person name="Kamat A."/>
            <person name="Kanga B."/>
            <person name="Kashin S."/>
            <person name="Khazanovich D."/>
            <person name="Kisner P."/>
            <person name="Lance K."/>
            <person name="Lara M."/>
            <person name="Lee W."/>
            <person name="Lennon N."/>
            <person name="Letendre F."/>
            <person name="LeVine R."/>
            <person name="Lipovsky A."/>
            <person name="Liu X."/>
            <person name="Liu J."/>
            <person name="Liu S."/>
            <person name="Lokyitsang T."/>
            <person name="Lokyitsang Y."/>
            <person name="Lubonja R."/>
            <person name="Lui A."/>
            <person name="MacDonald P."/>
            <person name="Magnisalis V."/>
            <person name="Maru K."/>
            <person name="Matthews C."/>
            <person name="McCusker W."/>
            <person name="McDonough S."/>
            <person name="Mehta T."/>
            <person name="Meldrim J."/>
            <person name="Meneus L."/>
            <person name="Mihai O."/>
            <person name="Mihalev A."/>
            <person name="Mihova T."/>
            <person name="Mittelman R."/>
            <person name="Mlenga V."/>
            <person name="Montmayeur A."/>
            <person name="Mulrain L."/>
            <person name="Navidi A."/>
            <person name="Naylor J."/>
            <person name="Negash T."/>
            <person name="Nguyen T."/>
            <person name="Nguyen N."/>
            <person name="Nicol R."/>
            <person name="Norbu C."/>
            <person name="Norbu N."/>
            <person name="Novod N."/>
            <person name="O'Neill B."/>
            <person name="Osman S."/>
            <person name="Markiewicz E."/>
            <person name="Oyono O.L."/>
            <person name="Patti C."/>
            <person name="Phunkhang P."/>
            <person name="Pierre F."/>
            <person name="Priest M."/>
            <person name="Raghuraman S."/>
            <person name="Rege F."/>
            <person name="Reyes R."/>
            <person name="Rise C."/>
            <person name="Rogov P."/>
            <person name="Ross K."/>
            <person name="Ryan E."/>
            <person name="Settipalli S."/>
            <person name="Shea T."/>
            <person name="Sherpa N."/>
            <person name="Shi L."/>
            <person name="Shih D."/>
            <person name="Sparrow T."/>
            <person name="Spaulding J."/>
            <person name="Stalker J."/>
            <person name="Stange-Thomann N."/>
            <person name="Stavropoulos S."/>
            <person name="Stone C."/>
            <person name="Strader C."/>
            <person name="Tesfaye S."/>
            <person name="Thomson T."/>
            <person name="Thoulutsang Y."/>
            <person name="Thoulutsang D."/>
            <person name="Topham K."/>
            <person name="Topping I."/>
            <person name="Tsamla T."/>
            <person name="Vassiliev H."/>
            <person name="Vo A."/>
            <person name="Wangchuk T."/>
            <person name="Wangdi T."/>
            <person name="Weiand M."/>
            <person name="Wilkinson J."/>
            <person name="Wilson A."/>
            <person name="Yadav S."/>
            <person name="Young G."/>
            <person name="Yu Q."/>
            <person name="Zembek L."/>
            <person name="Zhong D."/>
            <person name="Zimmer A."/>
            <person name="Zwirko Z."/>
            <person name="Jaffe D.B."/>
            <person name="Alvarez P."/>
            <person name="Brockman W."/>
            <person name="Butler J."/>
            <person name="Chin C."/>
            <person name="Gnerre S."/>
            <person name="Grabherr M."/>
            <person name="Kleber M."/>
            <person name="Mauceli E."/>
            <person name="MacCallum I."/>
        </authorList>
    </citation>
    <scope>NUCLEOTIDE SEQUENCE [LARGE SCALE GENOMIC DNA]</scope>
    <source>
        <strain evidence="4">Tucson 15010-1051.87</strain>
    </source>
</reference>
<dbReference type="PANTHER" id="PTHR20929:SF11">
    <property type="entry name" value="DYNEIN AXONEMAL INTERMEDIATE CHAIN 7"/>
    <property type="match status" value="1"/>
</dbReference>
<feature type="compositionally biased region" description="Basic and acidic residues" evidence="1">
    <location>
        <begin position="104"/>
        <end position="113"/>
    </location>
</feature>
<feature type="region of interest" description="Disordered" evidence="1">
    <location>
        <begin position="104"/>
        <end position="124"/>
    </location>
</feature>
<dbReference type="InterPro" id="IPR022110">
    <property type="entry name" value="CASC1_C"/>
</dbReference>
<evidence type="ECO:0000313" key="4">
    <source>
        <dbReference type="Proteomes" id="UP000008792"/>
    </source>
</evidence>
<accession>A0A0Q9WIZ8</accession>
<feature type="domain" description="CASC1 C-terminal" evidence="2">
    <location>
        <begin position="675"/>
        <end position="896"/>
    </location>
</feature>
<evidence type="ECO:0000313" key="3">
    <source>
        <dbReference type="EMBL" id="KRF83942.1"/>
    </source>
</evidence>
<proteinExistence type="predicted"/>
<dbReference type="AlphaFoldDB" id="A0A0Q9WIZ8"/>
<sequence>MCRYVSSIWSIKIQIPMSVLGDNLTLRCIHTFFDPYSESAKSYEQVIDRVTDNFNGGMMDIEDCLINEWLMQVNIMENAITQVETKLIEYEEYLREMELRAAASKTKETDKNKNKNKRSSKQVTPKIKVLKEPEQLPEGMFPDPRNAFLEQEQREFEEFLDEFLNPANMHLKPYEINLRRYCILGGLYSMIFVQKPKHTDFQKFNVTLHEDGRILRTLEELRADVDEDGEEGNYMAGSRAASVRFTSTSSHKIRMNLAQEDPTTEQFQLNADELPYFCMTFKLPEHLCRFGQPLACQFIEEEIEEDEPENLLTVELEEHRNKKKRSLRKINPALTIVKAPTAAEGKEKIRNASRKTVRRSLDIMSYLPRPRQSNIIPKTPQPKNLYRRSVLSMLRLSSLRTTILPGVHFRNFPITGGPLTNMQARDLQRHCLPRILSSFKFPTEFRSDRTEELAERGARGCILIRRHLADTTKYEEEEQPEYFSFEKQEAPERLYPVFDWRERLLLEESSSSDTSSLTEGAFKIKFVKVDQIGDVVKADDPEKQTIYGVINTLQEIQDKYKAHSKKITEQPNFIVKAIPLTRANTTLEVPESAQTSRPKSTVHISMVGASKLIPSAKSTRQSHARTSGDASQRLGVDMDSEIISINSGVAFHPNMRNSKLGSYDDDKDSHKELPKVKHWTTKYINRTVFEPETLTIKIQTDRLGIFGFAYKRYEQFPFRNWTLQYNEEDINEIVFKLDTFHVSIYLFITNAGIRGYVTKMTTEYTARPVKYLEIKEPISDYRELRRRFCEKNINIFAEHDACYYIENGYFSEKHLATELHVYDAFAIHCKLMKFYRCDWNRLATRRNIVLCLRNPKDLNDGADVTVRVTPDNSTFVEISEACSDNLDVIKLDYQPTWRNIGVYSDLHQLINSMYPQATDVRNRDPKLIYYIRTLFTEVRPLSFS</sequence>
<dbReference type="InterPro" id="IPR023247">
    <property type="entry name" value="IC97/Dnai7-like"/>
</dbReference>
<dbReference type="PANTHER" id="PTHR20929">
    <property type="entry name" value="LUNG ADENOMA SUSCEPTIBILITY 1-RELATED"/>
    <property type="match status" value="1"/>
</dbReference>
<keyword evidence="4" id="KW-1185">Reference proteome</keyword>